<comment type="caution">
    <text evidence="1">The sequence shown here is derived from an EMBL/GenBank/DDBJ whole genome shotgun (WGS) entry which is preliminary data.</text>
</comment>
<keyword evidence="2" id="KW-1185">Reference proteome</keyword>
<reference evidence="1 2" key="1">
    <citation type="submission" date="2024-06" db="EMBL/GenBank/DDBJ databases">
        <title>Sorghum-associated microbial communities from plants grown in Nebraska, USA.</title>
        <authorList>
            <person name="Schachtman D."/>
        </authorList>
    </citation>
    <scope>NUCLEOTIDE SEQUENCE [LARGE SCALE GENOMIC DNA]</scope>
    <source>
        <strain evidence="1 2">3207</strain>
    </source>
</reference>
<dbReference type="EMBL" id="JBEPSM010000002">
    <property type="protein sequence ID" value="MET4634843.1"/>
    <property type="molecule type" value="Genomic_DNA"/>
</dbReference>
<name>A0ABV2R278_9HYPH</name>
<dbReference type="Proteomes" id="UP001549321">
    <property type="component" value="Unassembled WGS sequence"/>
</dbReference>
<gene>
    <name evidence="1" type="ORF">ABIE08_002789</name>
</gene>
<protein>
    <submittedName>
        <fullName evidence="1">Uncharacterized protein</fullName>
    </submittedName>
</protein>
<evidence type="ECO:0000313" key="2">
    <source>
        <dbReference type="Proteomes" id="UP001549321"/>
    </source>
</evidence>
<sequence>MTAVTTRTTISLITTAALVAFGVTVYGGQAISRTSGAKDPTALTLFDKASVGGRKGCEIQSWPYIAPECLQPSDGKQTLAKPARKV</sequence>
<evidence type="ECO:0000313" key="1">
    <source>
        <dbReference type="EMBL" id="MET4634843.1"/>
    </source>
</evidence>
<dbReference type="RefSeq" id="WP_354551897.1">
    <property type="nucleotide sequence ID" value="NZ_JBEPSM010000002.1"/>
</dbReference>
<proteinExistence type="predicted"/>
<organism evidence="1 2">
    <name type="scientific">Kaistia defluvii</name>
    <dbReference type="NCBI Taxonomy" id="410841"/>
    <lineage>
        <taxon>Bacteria</taxon>
        <taxon>Pseudomonadati</taxon>
        <taxon>Pseudomonadota</taxon>
        <taxon>Alphaproteobacteria</taxon>
        <taxon>Hyphomicrobiales</taxon>
        <taxon>Kaistiaceae</taxon>
        <taxon>Kaistia</taxon>
    </lineage>
</organism>
<accession>A0ABV2R278</accession>